<dbReference type="STRING" id="1610493.RPIT_14695"/>
<reference evidence="2 3" key="1">
    <citation type="journal article" date="2016" name="Int. J. Syst. Evol. Microbiol.">
        <title>Tessaracoccus flavus sp. nov., isolated from the drainage system of a lindane-producing factory.</title>
        <authorList>
            <person name="Kumari R."/>
            <person name="Singh P."/>
            <person name="Schumann P."/>
            <person name="Lal R."/>
        </authorList>
    </citation>
    <scope>NUCLEOTIDE SEQUENCE [LARGE SCALE GENOMIC DNA]</scope>
    <source>
        <strain evidence="2 3">RP1T</strain>
    </source>
</reference>
<proteinExistence type="predicted"/>
<name>A0A1Q2CIM3_9ACTN</name>
<feature type="region of interest" description="Disordered" evidence="1">
    <location>
        <begin position="47"/>
        <end position="70"/>
    </location>
</feature>
<dbReference type="AlphaFoldDB" id="A0A1Q2CIM3"/>
<gene>
    <name evidence="2" type="ORF">RPIT_14695</name>
</gene>
<evidence type="ECO:0000256" key="1">
    <source>
        <dbReference type="SAM" id="MobiDB-lite"/>
    </source>
</evidence>
<dbReference type="EMBL" id="CP019605">
    <property type="protein sequence ID" value="AQP45900.1"/>
    <property type="molecule type" value="Genomic_DNA"/>
</dbReference>
<evidence type="ECO:0000313" key="2">
    <source>
        <dbReference type="EMBL" id="AQP45900.1"/>
    </source>
</evidence>
<organism evidence="2 3">
    <name type="scientific">Tessaracoccus flavus</name>
    <dbReference type="NCBI Taxonomy" id="1610493"/>
    <lineage>
        <taxon>Bacteria</taxon>
        <taxon>Bacillati</taxon>
        <taxon>Actinomycetota</taxon>
        <taxon>Actinomycetes</taxon>
        <taxon>Propionibacteriales</taxon>
        <taxon>Propionibacteriaceae</taxon>
        <taxon>Tessaracoccus</taxon>
    </lineage>
</organism>
<dbReference type="Proteomes" id="UP000188324">
    <property type="component" value="Chromosome"/>
</dbReference>
<evidence type="ECO:0000313" key="3">
    <source>
        <dbReference type="Proteomes" id="UP000188324"/>
    </source>
</evidence>
<dbReference type="KEGG" id="tfl:RPIT_14695"/>
<protein>
    <submittedName>
        <fullName evidence="2">Uncharacterized protein</fullName>
    </submittedName>
</protein>
<keyword evidence="3" id="KW-1185">Reference proteome</keyword>
<accession>A0A1Q2CIM3</accession>
<sequence>MRRSLTLPIGNIFAPGSTPSRGWLLLTTTSSSTTVVSGLPEITSMLPGGDIRTDAPRAKNQLKTRSRGCE</sequence>
<feature type="compositionally biased region" description="Basic residues" evidence="1">
    <location>
        <begin position="60"/>
        <end position="70"/>
    </location>
</feature>